<dbReference type="InterPro" id="IPR018309">
    <property type="entry name" value="Tscrpt_reg_PadR_C"/>
</dbReference>
<dbReference type="InterPro" id="IPR005149">
    <property type="entry name" value="Tscrpt_reg_PadR_N"/>
</dbReference>
<dbReference type="RefSeq" id="WP_086784860.1">
    <property type="nucleotide sequence ID" value="NZ_JAGIOO010000001.1"/>
</dbReference>
<name>A0ABS5A9F3_9PSEU</name>
<evidence type="ECO:0000313" key="3">
    <source>
        <dbReference type="EMBL" id="MBP2473205.1"/>
    </source>
</evidence>
<dbReference type="Pfam" id="PF10400">
    <property type="entry name" value="Vir_act_alpha_C"/>
    <property type="match status" value="1"/>
</dbReference>
<keyword evidence="4" id="KW-1185">Reference proteome</keyword>
<dbReference type="SUPFAM" id="SSF46785">
    <property type="entry name" value="Winged helix' DNA-binding domain"/>
    <property type="match status" value="1"/>
</dbReference>
<reference evidence="3 4" key="1">
    <citation type="submission" date="2021-03" db="EMBL/GenBank/DDBJ databases">
        <title>Sequencing the genomes of 1000 actinobacteria strains.</title>
        <authorList>
            <person name="Klenk H.-P."/>
        </authorList>
    </citation>
    <scope>NUCLEOTIDE SEQUENCE [LARGE SCALE GENOMIC DNA]</scope>
    <source>
        <strain evidence="3 4">DSM 44580</strain>
    </source>
</reference>
<protein>
    <submittedName>
        <fullName evidence="3">DNA-binding PadR family transcriptional regulator</fullName>
    </submittedName>
</protein>
<accession>A0ABS5A9F3</accession>
<dbReference type="InterPro" id="IPR036390">
    <property type="entry name" value="WH_DNA-bd_sf"/>
</dbReference>
<evidence type="ECO:0000313" key="4">
    <source>
        <dbReference type="Proteomes" id="UP001519363"/>
    </source>
</evidence>
<dbReference type="GO" id="GO:0003677">
    <property type="term" value="F:DNA binding"/>
    <property type="evidence" value="ECO:0007669"/>
    <property type="project" value="UniProtKB-KW"/>
</dbReference>
<sequence>MSLRHALLGMLAMQPASGYDLAKQFEKSIGRYAWSARHNQIYTELNKLAEDGLVIAGEEGARGRRDYSLTPAGRAELEGFLAEGPLGALNTVRNKGLLRVFLITALAPEDAIRLLKREAEHNGRLAEQVAGEIHEIEELSGPGGAAFGRIAAELGRRYHGAVRDWAEWAVRELEETQRHE</sequence>
<dbReference type="PANTHER" id="PTHR43252:SF2">
    <property type="entry name" value="TRANSCRIPTION REGULATOR, PADR-LIKE FAMILY"/>
    <property type="match status" value="1"/>
</dbReference>
<comment type="caution">
    <text evidence="3">The sequence shown here is derived from an EMBL/GenBank/DDBJ whole genome shotgun (WGS) entry which is preliminary data.</text>
</comment>
<dbReference type="Pfam" id="PF03551">
    <property type="entry name" value="PadR"/>
    <property type="match status" value="1"/>
</dbReference>
<dbReference type="EMBL" id="JAGIOO010000001">
    <property type="protein sequence ID" value="MBP2473205.1"/>
    <property type="molecule type" value="Genomic_DNA"/>
</dbReference>
<evidence type="ECO:0000259" key="2">
    <source>
        <dbReference type="Pfam" id="PF10400"/>
    </source>
</evidence>
<proteinExistence type="predicted"/>
<organism evidence="3 4">
    <name type="scientific">Crossiella equi</name>
    <dbReference type="NCBI Taxonomy" id="130796"/>
    <lineage>
        <taxon>Bacteria</taxon>
        <taxon>Bacillati</taxon>
        <taxon>Actinomycetota</taxon>
        <taxon>Actinomycetes</taxon>
        <taxon>Pseudonocardiales</taxon>
        <taxon>Pseudonocardiaceae</taxon>
        <taxon>Crossiella</taxon>
    </lineage>
</organism>
<evidence type="ECO:0000259" key="1">
    <source>
        <dbReference type="Pfam" id="PF03551"/>
    </source>
</evidence>
<keyword evidence="3" id="KW-0238">DNA-binding</keyword>
<feature type="domain" description="Transcription regulator PadR N-terminal" evidence="1">
    <location>
        <begin position="7"/>
        <end position="78"/>
    </location>
</feature>
<gene>
    <name evidence="3" type="ORF">JOF53_002077</name>
</gene>
<feature type="domain" description="Transcription regulator PadR C-terminal" evidence="2">
    <location>
        <begin position="92"/>
        <end position="174"/>
    </location>
</feature>
<dbReference type="Proteomes" id="UP001519363">
    <property type="component" value="Unassembled WGS sequence"/>
</dbReference>
<dbReference type="InterPro" id="IPR036388">
    <property type="entry name" value="WH-like_DNA-bd_sf"/>
</dbReference>
<dbReference type="PANTHER" id="PTHR43252">
    <property type="entry name" value="TRANSCRIPTIONAL REGULATOR YQJI"/>
    <property type="match status" value="1"/>
</dbReference>
<dbReference type="Gene3D" id="1.10.10.10">
    <property type="entry name" value="Winged helix-like DNA-binding domain superfamily/Winged helix DNA-binding domain"/>
    <property type="match status" value="1"/>
</dbReference>